<evidence type="ECO:0000256" key="2">
    <source>
        <dbReference type="ARBA" id="ARBA00010185"/>
    </source>
</evidence>
<name>A0A0A8JYL1_9HYPH</name>
<feature type="transmembrane region" description="Helical" evidence="8">
    <location>
        <begin position="148"/>
        <end position="174"/>
    </location>
</feature>
<feature type="transmembrane region" description="Helical" evidence="8">
    <location>
        <begin position="56"/>
        <end position="84"/>
    </location>
</feature>
<keyword evidence="4 7" id="KW-0812">Transmembrane</keyword>
<dbReference type="PANTHER" id="PTHR43535">
    <property type="entry name" value="PHOSPHATIDATE CYTIDYLYLTRANSFERASE"/>
    <property type="match status" value="1"/>
</dbReference>
<evidence type="ECO:0000313" key="10">
    <source>
        <dbReference type="Proteomes" id="UP000031643"/>
    </source>
</evidence>
<dbReference type="Pfam" id="PF01148">
    <property type="entry name" value="CTP_transf_1"/>
    <property type="match status" value="1"/>
</dbReference>
<sequence length="318" mass="34879">MIEWLGTTFDLPQHVVVATLGLWAVLVVASGIVLALSARGAGDYRELIDRTASWWWMIGAFTFAIAANQIVAIVFLAFISYLALKEYLSLIPTRRIDRGLLLFAYLAVPIQYLWAGIDWYNMFLVFVPVWMFLLFPALMALRGETQNFLRAVGTLSWGLMLTVFCLSHLAMLLVSGEVHNPVAGGVGLLFFVVVLAQFNDVAQYVWGKLFGCHKVTPHVSPKKTWEGLIGGVLTTVVLATFLGPYLTPMDHTWSALAGGVIGVAGFLGDSNISAVKRDLGVKDAGGLIPGHGGILDRVDSLTYAAPAFFHFFRYFFTP</sequence>
<evidence type="ECO:0000256" key="6">
    <source>
        <dbReference type="ARBA" id="ARBA00023136"/>
    </source>
</evidence>
<dbReference type="EMBL" id="AP014648">
    <property type="protein sequence ID" value="BAQ15516.1"/>
    <property type="molecule type" value="Genomic_DNA"/>
</dbReference>
<dbReference type="STRING" id="1384459.GL4_0045"/>
<dbReference type="PANTHER" id="PTHR43535:SF1">
    <property type="entry name" value="PHOSPHATIDATE CYTIDYLYLTRANSFERASE"/>
    <property type="match status" value="1"/>
</dbReference>
<feature type="transmembrane region" description="Helical" evidence="8">
    <location>
        <begin position="15"/>
        <end position="36"/>
    </location>
</feature>
<evidence type="ECO:0000256" key="8">
    <source>
        <dbReference type="SAM" id="Phobius"/>
    </source>
</evidence>
<evidence type="ECO:0000313" key="9">
    <source>
        <dbReference type="EMBL" id="BAQ15516.1"/>
    </source>
</evidence>
<keyword evidence="7 9" id="KW-0548">Nucleotidyltransferase</keyword>
<keyword evidence="3 7" id="KW-0808">Transferase</keyword>
<protein>
    <recommendedName>
        <fullName evidence="7">Phosphatidate cytidylyltransferase</fullName>
        <ecNumber evidence="7">2.7.7.41</ecNumber>
    </recommendedName>
</protein>
<dbReference type="GO" id="GO:0009273">
    <property type="term" value="P:peptidoglycan-based cell wall biogenesis"/>
    <property type="evidence" value="ECO:0007669"/>
    <property type="project" value="TreeGrafter"/>
</dbReference>
<keyword evidence="6 8" id="KW-0472">Membrane</keyword>
<dbReference type="InterPro" id="IPR000374">
    <property type="entry name" value="PC_trans"/>
</dbReference>
<evidence type="ECO:0000256" key="3">
    <source>
        <dbReference type="ARBA" id="ARBA00022679"/>
    </source>
</evidence>
<dbReference type="EC" id="2.7.7.41" evidence="7"/>
<dbReference type="Proteomes" id="UP000031643">
    <property type="component" value="Chromosome"/>
</dbReference>
<comment type="subcellular location">
    <subcellularLocation>
        <location evidence="1">Membrane</location>
        <topology evidence="1">Multi-pass membrane protein</topology>
    </subcellularLocation>
</comment>
<evidence type="ECO:0000256" key="5">
    <source>
        <dbReference type="ARBA" id="ARBA00022989"/>
    </source>
</evidence>
<dbReference type="GO" id="GO:0016024">
    <property type="term" value="P:CDP-diacylglycerol biosynthetic process"/>
    <property type="evidence" value="ECO:0007669"/>
    <property type="project" value="UniProtKB-UniPathway"/>
</dbReference>
<dbReference type="HOGENOM" id="CLU_037294_3_0_5"/>
<keyword evidence="10" id="KW-1185">Reference proteome</keyword>
<dbReference type="UniPathway" id="UPA00557">
    <property type="reaction ID" value="UER00614"/>
</dbReference>
<comment type="similarity">
    <text evidence="2 7">Belongs to the CDS family.</text>
</comment>
<dbReference type="RefSeq" id="WP_156137325.1">
    <property type="nucleotide sequence ID" value="NZ_AP014648.1"/>
</dbReference>
<feature type="transmembrane region" description="Helical" evidence="8">
    <location>
        <begin position="120"/>
        <end position="141"/>
    </location>
</feature>
<dbReference type="PROSITE" id="PS01315">
    <property type="entry name" value="CDS"/>
    <property type="match status" value="1"/>
</dbReference>
<feature type="transmembrane region" description="Helical" evidence="8">
    <location>
        <begin position="252"/>
        <end position="268"/>
    </location>
</feature>
<accession>A0A0A8JYL1</accession>
<dbReference type="GO" id="GO:0005886">
    <property type="term" value="C:plasma membrane"/>
    <property type="evidence" value="ECO:0007669"/>
    <property type="project" value="TreeGrafter"/>
</dbReference>
<dbReference type="OrthoDB" id="9799199at2"/>
<feature type="transmembrane region" description="Helical" evidence="8">
    <location>
        <begin position="186"/>
        <end position="206"/>
    </location>
</feature>
<proteinExistence type="inferred from homology"/>
<dbReference type="GO" id="GO:0004605">
    <property type="term" value="F:phosphatidate cytidylyltransferase activity"/>
    <property type="evidence" value="ECO:0007669"/>
    <property type="project" value="UniProtKB-EC"/>
</dbReference>
<feature type="transmembrane region" description="Helical" evidence="8">
    <location>
        <begin position="227"/>
        <end position="246"/>
    </location>
</feature>
<evidence type="ECO:0000256" key="7">
    <source>
        <dbReference type="RuleBase" id="RU003938"/>
    </source>
</evidence>
<dbReference type="KEGG" id="mcg:GL4_0045"/>
<dbReference type="AlphaFoldDB" id="A0A0A8JYL1"/>
<comment type="pathway">
    <text evidence="7">Phospholipid metabolism; CDP-diacylglycerol biosynthesis; CDP-diacylglycerol from sn-glycerol 3-phosphate: step 3/3.</text>
</comment>
<organism evidence="9 10">
    <name type="scientific">Methyloceanibacter caenitepidi</name>
    <dbReference type="NCBI Taxonomy" id="1384459"/>
    <lineage>
        <taxon>Bacteria</taxon>
        <taxon>Pseudomonadati</taxon>
        <taxon>Pseudomonadota</taxon>
        <taxon>Alphaproteobacteria</taxon>
        <taxon>Hyphomicrobiales</taxon>
        <taxon>Hyphomicrobiaceae</taxon>
        <taxon>Methyloceanibacter</taxon>
    </lineage>
</organism>
<evidence type="ECO:0000256" key="1">
    <source>
        <dbReference type="ARBA" id="ARBA00004141"/>
    </source>
</evidence>
<keyword evidence="5 8" id="KW-1133">Transmembrane helix</keyword>
<reference evidence="9 10" key="1">
    <citation type="submission" date="2014-09" db="EMBL/GenBank/DDBJ databases">
        <title>Genome sequencing of Methyloceanibacter caenitepidi Gela4.</title>
        <authorList>
            <person name="Takeuchi M."/>
            <person name="Susumu S."/>
            <person name="Kamagata Y."/>
            <person name="Oshima K."/>
            <person name="Hattori M."/>
            <person name="Iwasaki W."/>
        </authorList>
    </citation>
    <scope>NUCLEOTIDE SEQUENCE [LARGE SCALE GENOMIC DNA]</scope>
    <source>
        <strain evidence="9 10">Gela4</strain>
    </source>
</reference>
<evidence type="ECO:0000256" key="4">
    <source>
        <dbReference type="ARBA" id="ARBA00022692"/>
    </source>
</evidence>
<comment type="catalytic activity">
    <reaction evidence="7">
        <text>a 1,2-diacyl-sn-glycero-3-phosphate + CTP + H(+) = a CDP-1,2-diacyl-sn-glycerol + diphosphate</text>
        <dbReference type="Rhea" id="RHEA:16229"/>
        <dbReference type="ChEBI" id="CHEBI:15378"/>
        <dbReference type="ChEBI" id="CHEBI:33019"/>
        <dbReference type="ChEBI" id="CHEBI:37563"/>
        <dbReference type="ChEBI" id="CHEBI:58332"/>
        <dbReference type="ChEBI" id="CHEBI:58608"/>
        <dbReference type="EC" id="2.7.7.41"/>
    </reaction>
</comment>
<gene>
    <name evidence="9" type="ORF">GL4_0045</name>
</gene>